<dbReference type="PANTHER" id="PTHR23501">
    <property type="entry name" value="MAJOR FACILITATOR SUPERFAMILY"/>
    <property type="match status" value="1"/>
</dbReference>
<feature type="transmembrane region" description="Helical" evidence="7">
    <location>
        <begin position="466"/>
        <end position="490"/>
    </location>
</feature>
<dbReference type="GeneID" id="63772877"/>
<feature type="transmembrane region" description="Helical" evidence="7">
    <location>
        <begin position="371"/>
        <end position="392"/>
    </location>
</feature>
<dbReference type="GO" id="GO:0005886">
    <property type="term" value="C:plasma membrane"/>
    <property type="evidence" value="ECO:0007669"/>
    <property type="project" value="TreeGrafter"/>
</dbReference>
<feature type="transmembrane region" description="Helical" evidence="7">
    <location>
        <begin position="150"/>
        <end position="171"/>
    </location>
</feature>
<dbReference type="Gene3D" id="1.20.1250.20">
    <property type="entry name" value="MFS general substrate transporter like domains"/>
    <property type="match status" value="2"/>
</dbReference>
<dbReference type="EMBL" id="MCFJ01000014">
    <property type="protein sequence ID" value="ORY59146.1"/>
    <property type="molecule type" value="Genomic_DNA"/>
</dbReference>
<keyword evidence="3 7" id="KW-0812">Transmembrane</keyword>
<reference evidence="8 9" key="1">
    <citation type="submission" date="2016-07" db="EMBL/GenBank/DDBJ databases">
        <title>Pervasive Adenine N6-methylation of Active Genes in Fungi.</title>
        <authorList>
            <consortium name="DOE Joint Genome Institute"/>
            <person name="Mondo S.J."/>
            <person name="Dannebaum R.O."/>
            <person name="Kuo R.C."/>
            <person name="Labutti K."/>
            <person name="Haridas S."/>
            <person name="Kuo A."/>
            <person name="Salamov A."/>
            <person name="Ahrendt S.R."/>
            <person name="Lipzen A."/>
            <person name="Sullivan W."/>
            <person name="Andreopoulos W.B."/>
            <person name="Clum A."/>
            <person name="Lindquist E."/>
            <person name="Daum C."/>
            <person name="Ramamoorthy G.K."/>
            <person name="Gryganskyi A."/>
            <person name="Culley D."/>
            <person name="Magnuson J.K."/>
            <person name="James T.Y."/>
            <person name="O'Malley M.A."/>
            <person name="Stajich J.E."/>
            <person name="Spatafora J.W."/>
            <person name="Visel A."/>
            <person name="Grigoriev I.V."/>
        </authorList>
    </citation>
    <scope>NUCLEOTIDE SEQUENCE [LARGE SCALE GENOMIC DNA]</scope>
    <source>
        <strain evidence="8 9">CBS 129021</strain>
    </source>
</reference>
<feature type="transmembrane region" description="Helical" evidence="7">
    <location>
        <begin position="126"/>
        <end position="144"/>
    </location>
</feature>
<evidence type="ECO:0000313" key="8">
    <source>
        <dbReference type="EMBL" id="ORY59146.1"/>
    </source>
</evidence>
<evidence type="ECO:0000256" key="5">
    <source>
        <dbReference type="ARBA" id="ARBA00023136"/>
    </source>
</evidence>
<keyword evidence="5 7" id="KW-0472">Membrane</keyword>
<evidence type="ECO:0000256" key="2">
    <source>
        <dbReference type="ARBA" id="ARBA00022448"/>
    </source>
</evidence>
<dbReference type="SUPFAM" id="SSF103473">
    <property type="entry name" value="MFS general substrate transporter"/>
    <property type="match status" value="1"/>
</dbReference>
<evidence type="ECO:0000256" key="6">
    <source>
        <dbReference type="SAM" id="MobiDB-lite"/>
    </source>
</evidence>
<feature type="transmembrane region" description="Helical" evidence="7">
    <location>
        <begin position="544"/>
        <end position="562"/>
    </location>
</feature>
<dbReference type="PANTHER" id="PTHR23501:SF107">
    <property type="entry name" value="TRANSPORTER, PUTATIVE (AFU_ORTHOLOGUE AFUA_7G04730)-RELATED"/>
    <property type="match status" value="1"/>
</dbReference>
<feature type="transmembrane region" description="Helical" evidence="7">
    <location>
        <begin position="339"/>
        <end position="359"/>
    </location>
</feature>
<feature type="transmembrane region" description="Helical" evidence="7">
    <location>
        <begin position="48"/>
        <end position="67"/>
    </location>
</feature>
<feature type="transmembrane region" description="Helical" evidence="7">
    <location>
        <begin position="430"/>
        <end position="454"/>
    </location>
</feature>
<keyword evidence="4 7" id="KW-1133">Transmembrane helix</keyword>
<comment type="subcellular location">
    <subcellularLocation>
        <location evidence="1">Membrane</location>
        <topology evidence="1">Multi-pass membrane protein</topology>
    </subcellularLocation>
</comment>
<feature type="transmembrane region" description="Helical" evidence="7">
    <location>
        <begin position="299"/>
        <end position="318"/>
    </location>
</feature>
<dbReference type="AlphaFoldDB" id="A0A1Y2DIZ2"/>
<dbReference type="RefSeq" id="XP_040711840.1">
    <property type="nucleotide sequence ID" value="XM_040856665.1"/>
</dbReference>
<dbReference type="Pfam" id="PF06609">
    <property type="entry name" value="TRI12"/>
    <property type="match status" value="1"/>
</dbReference>
<comment type="caution">
    <text evidence="8">The sequence shown here is derived from an EMBL/GenBank/DDBJ whole genome shotgun (WGS) entry which is preliminary data.</text>
</comment>
<protein>
    <submittedName>
        <fullName evidence="8">Siderophore iron transporter mirB</fullName>
    </submittedName>
</protein>
<dbReference type="InterPro" id="IPR036259">
    <property type="entry name" value="MFS_trans_sf"/>
</dbReference>
<dbReference type="InterPro" id="IPR010573">
    <property type="entry name" value="MFS_Str1/Tri12-like"/>
</dbReference>
<keyword evidence="9" id="KW-1185">Reference proteome</keyword>
<evidence type="ECO:0000256" key="7">
    <source>
        <dbReference type="SAM" id="Phobius"/>
    </source>
</evidence>
<dbReference type="OrthoDB" id="4078873at2759"/>
<dbReference type="InParanoid" id="A0A1Y2DIZ2"/>
<feature type="transmembrane region" description="Helical" evidence="7">
    <location>
        <begin position="404"/>
        <end position="424"/>
    </location>
</feature>
<evidence type="ECO:0000256" key="3">
    <source>
        <dbReference type="ARBA" id="ARBA00022692"/>
    </source>
</evidence>
<feature type="transmembrane region" description="Helical" evidence="7">
    <location>
        <begin position="94"/>
        <end position="114"/>
    </location>
</feature>
<dbReference type="Proteomes" id="UP000193689">
    <property type="component" value="Unassembled WGS sequence"/>
</dbReference>
<proteinExistence type="predicted"/>
<organism evidence="8 9">
    <name type="scientific">Pseudomassariella vexata</name>
    <dbReference type="NCBI Taxonomy" id="1141098"/>
    <lineage>
        <taxon>Eukaryota</taxon>
        <taxon>Fungi</taxon>
        <taxon>Dikarya</taxon>
        <taxon>Ascomycota</taxon>
        <taxon>Pezizomycotina</taxon>
        <taxon>Sordariomycetes</taxon>
        <taxon>Xylariomycetidae</taxon>
        <taxon>Amphisphaeriales</taxon>
        <taxon>Pseudomassariaceae</taxon>
        <taxon>Pseudomassariella</taxon>
    </lineage>
</organism>
<feature type="transmembrane region" description="Helical" evidence="7">
    <location>
        <begin position="269"/>
        <end position="293"/>
    </location>
</feature>
<sequence length="578" mass="62822">MVGGQPIVTDEKEPQDGTAKSGGADPSEDADSETKNERKQNGVRKIEAITSTWSYTALVSVFVMIWITEFTHSFQQQIVGNLAPYVTSSFSRHGLTATVGIVASLAGGTSQLVFAKICDVWGRLECYILTHFLCMLGLILMAVANNIETYAAATVFWEVGSGGIGYVQTVLISDLTSLRNRMVIYTMNATSAIGPVFAGPVVAQLFLQHSNLKWAFGAFAIIMPSVGSGIMISLLYNLRQAKKLGKLELNESGRTWYSSAVFYAKEVDIIGMFLLVAGFAIFLLPFSLVSYSAHGWKTGYVIAMIVLGVFILVAFGFWEYFFAPIPMIPWANLKDRTTFGAGLLACTLFISFGAWGSYFSSYLQVVHQQTVAHAGTIIGIYTIASCTWGPFVGLLIRYTKHYKWIAILFIPVALLATALLILFRSPGTKIGYIIMAQIFKATSGGTLIICEQLAVMAIVAHNEVAIMLAAIGLFASIGSSIGRAISGAIWTNELPEYLLAALPEDQKANATAIYGDLTIQLSFPFNSPTRDAIVYAYGEVQRKMLIAGACFMPLALVGVLMWRNINVGKKKQTAGNVW</sequence>
<dbReference type="GO" id="GO:0022857">
    <property type="term" value="F:transmembrane transporter activity"/>
    <property type="evidence" value="ECO:0007669"/>
    <property type="project" value="InterPro"/>
</dbReference>
<feature type="transmembrane region" description="Helical" evidence="7">
    <location>
        <begin position="214"/>
        <end position="236"/>
    </location>
</feature>
<evidence type="ECO:0000256" key="4">
    <source>
        <dbReference type="ARBA" id="ARBA00022989"/>
    </source>
</evidence>
<evidence type="ECO:0000256" key="1">
    <source>
        <dbReference type="ARBA" id="ARBA00004141"/>
    </source>
</evidence>
<evidence type="ECO:0000313" key="9">
    <source>
        <dbReference type="Proteomes" id="UP000193689"/>
    </source>
</evidence>
<feature type="compositionally biased region" description="Basic and acidic residues" evidence="6">
    <location>
        <begin position="32"/>
        <end position="41"/>
    </location>
</feature>
<name>A0A1Y2DIZ2_9PEZI</name>
<gene>
    <name evidence="8" type="ORF">BCR38DRAFT_351738</name>
</gene>
<feature type="transmembrane region" description="Helical" evidence="7">
    <location>
        <begin position="183"/>
        <end position="202"/>
    </location>
</feature>
<accession>A0A1Y2DIZ2</accession>
<keyword evidence="2" id="KW-0813">Transport</keyword>
<feature type="region of interest" description="Disordered" evidence="6">
    <location>
        <begin position="1"/>
        <end position="41"/>
    </location>
</feature>